<evidence type="ECO:0000256" key="1">
    <source>
        <dbReference type="ARBA" id="ARBA00023015"/>
    </source>
</evidence>
<dbReference type="PRINTS" id="PR00455">
    <property type="entry name" value="HTHTETR"/>
</dbReference>
<sequence length="188" mass="20399">MSPRISARERLLQEAAQRFYANGIAATGIDGIIQGAGVAKMSLYNNFGSKAELVAAYLERRHQQWLELYHERLGRQRGAQAGVLAVVDAYLDHAHMAYAHGFRGCGLLNAAAELPAGHPGRATVARHKAEVEHLLRGHLDTQDPGRAAALAEQISYLLEGAMARAGLEGSDQRLVAARRIIAGWVESR</sequence>
<dbReference type="InterPro" id="IPR036271">
    <property type="entry name" value="Tet_transcr_reg_TetR-rel_C_sf"/>
</dbReference>
<name>A0A5B7WRU4_9MICC</name>
<dbReference type="EMBL" id="CP034412">
    <property type="protein sequence ID" value="QCY45984.1"/>
    <property type="molecule type" value="Genomic_DNA"/>
</dbReference>
<evidence type="ECO:0000259" key="5">
    <source>
        <dbReference type="PROSITE" id="PS50977"/>
    </source>
</evidence>
<keyword evidence="3" id="KW-0804">Transcription</keyword>
<organism evidence="6 7">
    <name type="scientific">Glutamicibacter creatinolyticus</name>
    <dbReference type="NCBI Taxonomy" id="162496"/>
    <lineage>
        <taxon>Bacteria</taxon>
        <taxon>Bacillati</taxon>
        <taxon>Actinomycetota</taxon>
        <taxon>Actinomycetes</taxon>
        <taxon>Micrococcales</taxon>
        <taxon>Micrococcaceae</taxon>
        <taxon>Glutamicibacter</taxon>
    </lineage>
</organism>
<evidence type="ECO:0000256" key="3">
    <source>
        <dbReference type="ARBA" id="ARBA00023163"/>
    </source>
</evidence>
<dbReference type="GO" id="GO:0003677">
    <property type="term" value="F:DNA binding"/>
    <property type="evidence" value="ECO:0007669"/>
    <property type="project" value="UniProtKB-UniRule"/>
</dbReference>
<feature type="DNA-binding region" description="H-T-H motif" evidence="4">
    <location>
        <begin position="28"/>
        <end position="47"/>
    </location>
</feature>
<dbReference type="Gene3D" id="1.10.357.10">
    <property type="entry name" value="Tetracycline Repressor, domain 2"/>
    <property type="match status" value="1"/>
</dbReference>
<accession>A0A5B7WRU4</accession>
<dbReference type="InterPro" id="IPR001647">
    <property type="entry name" value="HTH_TetR"/>
</dbReference>
<keyword evidence="7" id="KW-1185">Reference proteome</keyword>
<evidence type="ECO:0000256" key="4">
    <source>
        <dbReference type="PROSITE-ProRule" id="PRU00335"/>
    </source>
</evidence>
<evidence type="ECO:0000313" key="7">
    <source>
        <dbReference type="Proteomes" id="UP000307000"/>
    </source>
</evidence>
<dbReference type="KEGG" id="gcr:GcLGCM259_0200"/>
<reference evidence="6 7" key="1">
    <citation type="submission" date="2018-12" db="EMBL/GenBank/DDBJ databases">
        <title>Complete Genome Sequence of Glutamicibacter creatinolyticus strain LGCM259,isolated from an abscess of a 12-year-old mare in Italy.</title>
        <authorList>
            <person name="Santos R.G."/>
            <person name="Silva A.L."/>
            <person name="Seyffert N."/>
            <person name="Castro T.L.P."/>
            <person name="Attili A.R."/>
            <person name="Rifici C."/>
            <person name="Mazzullo G."/>
            <person name="Brenig B."/>
            <person name="Venanzi F."/>
            <person name="Azevedo V."/>
        </authorList>
    </citation>
    <scope>NUCLEOTIDE SEQUENCE [LARGE SCALE GENOMIC DNA]</scope>
    <source>
        <strain evidence="6 7">LGCM 259</strain>
    </source>
</reference>
<dbReference type="InterPro" id="IPR009057">
    <property type="entry name" value="Homeodomain-like_sf"/>
</dbReference>
<keyword evidence="1" id="KW-0805">Transcription regulation</keyword>
<keyword evidence="2 4" id="KW-0238">DNA-binding</keyword>
<dbReference type="PANTHER" id="PTHR47506">
    <property type="entry name" value="TRANSCRIPTIONAL REGULATORY PROTEIN"/>
    <property type="match status" value="1"/>
</dbReference>
<dbReference type="AlphaFoldDB" id="A0A5B7WRU4"/>
<dbReference type="Proteomes" id="UP000307000">
    <property type="component" value="Chromosome"/>
</dbReference>
<dbReference type="SUPFAM" id="SSF48498">
    <property type="entry name" value="Tetracyclin repressor-like, C-terminal domain"/>
    <property type="match status" value="1"/>
</dbReference>
<feature type="domain" description="HTH tetR-type" evidence="5">
    <location>
        <begin position="5"/>
        <end position="65"/>
    </location>
</feature>
<dbReference type="Pfam" id="PF00440">
    <property type="entry name" value="TetR_N"/>
    <property type="match status" value="1"/>
</dbReference>
<evidence type="ECO:0000256" key="2">
    <source>
        <dbReference type="ARBA" id="ARBA00023125"/>
    </source>
</evidence>
<proteinExistence type="predicted"/>
<evidence type="ECO:0000313" key="6">
    <source>
        <dbReference type="EMBL" id="QCY45984.1"/>
    </source>
</evidence>
<dbReference type="PROSITE" id="PS50977">
    <property type="entry name" value="HTH_TETR_2"/>
    <property type="match status" value="1"/>
</dbReference>
<dbReference type="SUPFAM" id="SSF46689">
    <property type="entry name" value="Homeodomain-like"/>
    <property type="match status" value="1"/>
</dbReference>
<protein>
    <recommendedName>
        <fullName evidence="5">HTH tetR-type domain-containing protein</fullName>
    </recommendedName>
</protein>
<dbReference type="PANTHER" id="PTHR47506:SF1">
    <property type="entry name" value="HTH-TYPE TRANSCRIPTIONAL REGULATOR YJDC"/>
    <property type="match status" value="1"/>
</dbReference>
<gene>
    <name evidence="6" type="ORF">GcLGCM259_0200</name>
</gene>